<dbReference type="CDD" id="cd05589">
    <property type="entry name" value="STKc_PKN"/>
    <property type="match status" value="1"/>
</dbReference>
<dbReference type="AlphaFoldDB" id="A0A8C5CIE9"/>
<evidence type="ECO:0000259" key="20">
    <source>
        <dbReference type="PROSITE" id="PS51860"/>
    </source>
</evidence>
<dbReference type="InterPro" id="IPR011009">
    <property type="entry name" value="Kinase-like_dom_sf"/>
</dbReference>
<keyword evidence="12 16" id="KW-0175">Coiled coil</keyword>
<dbReference type="Gene3D" id="1.10.510.10">
    <property type="entry name" value="Transferase(Phosphotransferase) domain 1"/>
    <property type="match status" value="1"/>
</dbReference>
<dbReference type="PROSITE" id="PS00108">
    <property type="entry name" value="PROTEIN_KINASE_ST"/>
    <property type="match status" value="1"/>
</dbReference>
<evidence type="ECO:0000256" key="8">
    <source>
        <dbReference type="ARBA" id="ARBA00022737"/>
    </source>
</evidence>
<dbReference type="InterPro" id="IPR011072">
    <property type="entry name" value="HR1_rho-bd"/>
</dbReference>
<dbReference type="GeneTree" id="ENSGT00940000164790"/>
<dbReference type="InterPro" id="IPR008271">
    <property type="entry name" value="Ser/Thr_kinase_AS"/>
</dbReference>
<evidence type="ECO:0000256" key="12">
    <source>
        <dbReference type="ARBA" id="ARBA00023054"/>
    </source>
</evidence>
<dbReference type="InterPro" id="IPR000961">
    <property type="entry name" value="AGC-kinase_C"/>
</dbReference>
<keyword evidence="8" id="KW-0677">Repeat</keyword>
<feature type="domain" description="REM-1" evidence="20">
    <location>
        <begin position="1"/>
        <end position="55"/>
    </location>
</feature>
<keyword evidence="22" id="KW-1185">Reference proteome</keyword>
<keyword evidence="6" id="KW-0597">Phosphoprotein</keyword>
<evidence type="ECO:0000256" key="9">
    <source>
        <dbReference type="ARBA" id="ARBA00022741"/>
    </source>
</evidence>
<dbReference type="SMART" id="SM00220">
    <property type="entry name" value="S_TKc"/>
    <property type="match status" value="1"/>
</dbReference>
<dbReference type="CDD" id="cd11622">
    <property type="entry name" value="HR1_PKN_1"/>
    <property type="match status" value="1"/>
</dbReference>
<feature type="coiled-coil region" evidence="17">
    <location>
        <begin position="25"/>
        <end position="59"/>
    </location>
</feature>
<dbReference type="SMART" id="SM00742">
    <property type="entry name" value="Hr1"/>
    <property type="match status" value="3"/>
</dbReference>
<dbReference type="SUPFAM" id="SSF56112">
    <property type="entry name" value="Protein kinase-like (PK-like)"/>
    <property type="match status" value="1"/>
</dbReference>
<evidence type="ECO:0000256" key="2">
    <source>
        <dbReference type="ARBA" id="ARBA00004496"/>
    </source>
</evidence>
<evidence type="ECO:0000313" key="22">
    <source>
        <dbReference type="Proteomes" id="UP000694546"/>
    </source>
</evidence>
<keyword evidence="11" id="KW-0067">ATP-binding</keyword>
<dbReference type="PROSITE" id="PS51860">
    <property type="entry name" value="REM_1"/>
    <property type="match status" value="3"/>
</dbReference>
<proteinExistence type="inferred from homology"/>
<dbReference type="GO" id="GO:0005737">
    <property type="term" value="C:cytoplasm"/>
    <property type="evidence" value="ECO:0007669"/>
    <property type="project" value="UniProtKB-SubCell"/>
</dbReference>
<accession>A0A8C5CIE9</accession>
<evidence type="ECO:0000256" key="6">
    <source>
        <dbReference type="ARBA" id="ARBA00022553"/>
    </source>
</evidence>
<keyword evidence="5" id="KW-0723">Serine/threonine-protein kinase</keyword>
<comment type="similarity">
    <text evidence="3">Belongs to the protein kinase superfamily. AGC Ser/Thr protein kinase family. PKC subfamily.</text>
</comment>
<dbReference type="GO" id="GO:0007165">
    <property type="term" value="P:signal transduction"/>
    <property type="evidence" value="ECO:0007669"/>
    <property type="project" value="InterPro"/>
</dbReference>
<dbReference type="Pfam" id="PF02185">
    <property type="entry name" value="HR1"/>
    <property type="match status" value="3"/>
</dbReference>
<dbReference type="GO" id="GO:0004697">
    <property type="term" value="F:diacylglycerol-dependent serine/threonine kinase activity"/>
    <property type="evidence" value="ECO:0007669"/>
    <property type="project" value="UniProtKB-EC"/>
</dbReference>
<name>A0A8C5CIE9_GADMO</name>
<evidence type="ECO:0000256" key="15">
    <source>
        <dbReference type="ARBA" id="ARBA00047470"/>
    </source>
</evidence>
<evidence type="ECO:0000256" key="1">
    <source>
        <dbReference type="ARBA" id="ARBA00004123"/>
    </source>
</evidence>
<dbReference type="Gene3D" id="1.10.287.160">
    <property type="entry name" value="HR1 repeat"/>
    <property type="match status" value="3"/>
</dbReference>
<evidence type="ECO:0000256" key="16">
    <source>
        <dbReference type="PROSITE-ProRule" id="PRU01207"/>
    </source>
</evidence>
<dbReference type="GO" id="GO:0005524">
    <property type="term" value="F:ATP binding"/>
    <property type="evidence" value="ECO:0007669"/>
    <property type="project" value="UniProtKB-KW"/>
</dbReference>
<evidence type="ECO:0000256" key="7">
    <source>
        <dbReference type="ARBA" id="ARBA00022679"/>
    </source>
</evidence>
<keyword evidence="13" id="KW-0539">Nucleus</keyword>
<keyword evidence="10" id="KW-0418">Kinase</keyword>
<dbReference type="CDD" id="cd11637">
    <property type="entry name" value="HR1_PKN3_3"/>
    <property type="match status" value="1"/>
</dbReference>
<sequence>EIQRELKIKEAAERLRRAVTNRKSVSEVEGQLKASNRKLERLHLDLQELHSRAMATEKDHATGEPTRSTSPELSLTWDLNFLKQLTMEVKVKQGAENFIQTYTSTSVKDRKLLCTAQQMLQDSRTKIELLRMQIIKVGQPKGERDAVDGGPLENSSLEVRVAELRHHLKIEAAVSDGAKNVVRQLSRRKVQDRRLLAEAQATLSESCQKVDLLHLSLEKRLAELPSDHPRHGSIKQDLTHVNVNAVRSSSLDSPTRLHSPGPTSYASFFKPASLTGRLEVCLMGCQELLEIVPGRVQQAGMAGPPGSPSEGRSSFYIIRCHRLFGASCVPHLTESLCASLSAEISAVLKVDNRIVGHTPWKPLGKEAWGQSFSIDLERSRELEIAVYWRDWRSMCGVKFLRLEDFLDNQRHGMCLSLEPQGMLFIEVRQTDRHYHRVIVICMVSHWKNFLRASQMNMNFTTWGRLMIMSILPPCSSLEALSPPFIGGGTPAKILVVYVFRLIYLRLCVYEGFRLTWRNIYPFILYNCIQVLLAEHKRSGKMYAIKALKKGDIMTRNEVDSLQCEKRIFEAINVAQHPFLVNLHGCFQTAEHVCFIMAYSAGGDLMTHIHNGVFSDKQTRFYSSCVLLGLEFLHANSIVYRDLKLDNLLMDADGFVRIADFGLCKEGMAHGDRTTTFCGTPEFLAPEVLTENNYTRSVDWWGLGVLIYEMLVGESPFPGDDEEEVFDSIVNDEVRYPRFLTPGSEEVIQKLLQKDPEKRLGGGEGDAQEVKRHNFFRGMDWNALLAKKLKPPFVPVIKTPEDVSNFDEEFTHLKPVLTPPHTPYVLSREEQDVFSDFDFSSLS</sequence>
<evidence type="ECO:0000256" key="14">
    <source>
        <dbReference type="ARBA" id="ARBA00047272"/>
    </source>
</evidence>
<dbReference type="Ensembl" id="ENSGMOT00000027236.1">
    <property type="protein sequence ID" value="ENSGMOP00000061347.1"/>
    <property type="gene ID" value="ENSGMOG00000008752.2"/>
</dbReference>
<protein>
    <submittedName>
        <fullName evidence="21">Protein kinase N3</fullName>
    </submittedName>
</protein>
<feature type="domain" description="AGC-kinase C-terminal" evidence="19">
    <location>
        <begin position="776"/>
        <end position="842"/>
    </location>
</feature>
<dbReference type="InterPro" id="IPR017892">
    <property type="entry name" value="Pkinase_C"/>
</dbReference>
<dbReference type="Pfam" id="PF00433">
    <property type="entry name" value="Pkinase_C"/>
    <property type="match status" value="1"/>
</dbReference>
<comment type="catalytic activity">
    <reaction evidence="14">
        <text>L-threonyl-[protein] + ATP = O-phospho-L-threonyl-[protein] + ADP + H(+)</text>
        <dbReference type="Rhea" id="RHEA:46608"/>
        <dbReference type="Rhea" id="RHEA-COMP:11060"/>
        <dbReference type="Rhea" id="RHEA-COMP:11605"/>
        <dbReference type="ChEBI" id="CHEBI:15378"/>
        <dbReference type="ChEBI" id="CHEBI:30013"/>
        <dbReference type="ChEBI" id="CHEBI:30616"/>
        <dbReference type="ChEBI" id="CHEBI:61977"/>
        <dbReference type="ChEBI" id="CHEBI:456216"/>
        <dbReference type="EC" id="2.7.11.13"/>
    </reaction>
</comment>
<dbReference type="Pfam" id="PF00069">
    <property type="entry name" value="Pkinase"/>
    <property type="match status" value="1"/>
</dbReference>
<keyword evidence="7" id="KW-0808">Transferase</keyword>
<keyword evidence="9" id="KW-0547">Nucleotide-binding</keyword>
<dbReference type="GO" id="GO:0031267">
    <property type="term" value="F:small GTPase binding"/>
    <property type="evidence" value="ECO:0007669"/>
    <property type="project" value="InterPro"/>
</dbReference>
<dbReference type="InterPro" id="IPR037313">
    <property type="entry name" value="PKN_HR1_1"/>
</dbReference>
<gene>
    <name evidence="21" type="primary">pkn3</name>
</gene>
<organism evidence="21 22">
    <name type="scientific">Gadus morhua</name>
    <name type="common">Atlantic cod</name>
    <dbReference type="NCBI Taxonomy" id="8049"/>
    <lineage>
        <taxon>Eukaryota</taxon>
        <taxon>Metazoa</taxon>
        <taxon>Chordata</taxon>
        <taxon>Craniata</taxon>
        <taxon>Vertebrata</taxon>
        <taxon>Euteleostomi</taxon>
        <taxon>Actinopterygii</taxon>
        <taxon>Neopterygii</taxon>
        <taxon>Teleostei</taxon>
        <taxon>Neoteleostei</taxon>
        <taxon>Acanthomorphata</taxon>
        <taxon>Zeiogadaria</taxon>
        <taxon>Gadariae</taxon>
        <taxon>Gadiformes</taxon>
        <taxon>Gadoidei</taxon>
        <taxon>Gadidae</taxon>
        <taxon>Gadus</taxon>
    </lineage>
</organism>
<keyword evidence="4" id="KW-0963">Cytoplasm</keyword>
<dbReference type="SUPFAM" id="SSF46585">
    <property type="entry name" value="HR1 repeat"/>
    <property type="match status" value="3"/>
</dbReference>
<feature type="domain" description="Protein kinase" evidence="18">
    <location>
        <begin position="479"/>
        <end position="775"/>
    </location>
</feature>
<dbReference type="InterPro" id="IPR035892">
    <property type="entry name" value="C2_domain_sf"/>
</dbReference>
<dbReference type="PROSITE" id="PS50011">
    <property type="entry name" value="PROTEIN_KINASE_DOM"/>
    <property type="match status" value="1"/>
</dbReference>
<dbReference type="GO" id="GO:0005634">
    <property type="term" value="C:nucleus"/>
    <property type="evidence" value="ECO:0007669"/>
    <property type="project" value="UniProtKB-SubCell"/>
</dbReference>
<dbReference type="SMART" id="SM00133">
    <property type="entry name" value="S_TK_X"/>
    <property type="match status" value="1"/>
</dbReference>
<evidence type="ECO:0000256" key="5">
    <source>
        <dbReference type="ARBA" id="ARBA00022527"/>
    </source>
</evidence>
<dbReference type="SUPFAM" id="SSF49562">
    <property type="entry name" value="C2 domain (Calcium/lipid-binding domain, CaLB)"/>
    <property type="match status" value="1"/>
</dbReference>
<comment type="subcellular location">
    <subcellularLocation>
        <location evidence="2">Cytoplasm</location>
    </subcellularLocation>
    <subcellularLocation>
        <location evidence="1">Nucleus</location>
    </subcellularLocation>
</comment>
<reference evidence="21" key="1">
    <citation type="submission" date="2025-08" db="UniProtKB">
        <authorList>
            <consortium name="Ensembl"/>
        </authorList>
    </citation>
    <scope>IDENTIFICATION</scope>
</reference>
<evidence type="ECO:0000256" key="3">
    <source>
        <dbReference type="ARBA" id="ARBA00005490"/>
    </source>
</evidence>
<dbReference type="PROSITE" id="PS51285">
    <property type="entry name" value="AGC_KINASE_CTER"/>
    <property type="match status" value="1"/>
</dbReference>
<evidence type="ECO:0000256" key="10">
    <source>
        <dbReference type="ARBA" id="ARBA00022777"/>
    </source>
</evidence>
<reference evidence="21" key="2">
    <citation type="submission" date="2025-09" db="UniProtKB">
        <authorList>
            <consortium name="Ensembl"/>
        </authorList>
    </citation>
    <scope>IDENTIFICATION</scope>
</reference>
<evidence type="ECO:0000259" key="18">
    <source>
        <dbReference type="PROSITE" id="PS50011"/>
    </source>
</evidence>
<dbReference type="Gene3D" id="3.30.200.20">
    <property type="entry name" value="Phosphorylase Kinase, domain 1"/>
    <property type="match status" value="1"/>
</dbReference>
<dbReference type="PANTHER" id="PTHR24351">
    <property type="entry name" value="RIBOSOMAL PROTEIN S6 KINASE"/>
    <property type="match status" value="1"/>
</dbReference>
<dbReference type="Proteomes" id="UP000694546">
    <property type="component" value="Chromosome 4"/>
</dbReference>
<evidence type="ECO:0000259" key="19">
    <source>
        <dbReference type="PROSITE" id="PS51285"/>
    </source>
</evidence>
<comment type="catalytic activity">
    <reaction evidence="15">
        <text>L-seryl-[protein] + ATP = O-phospho-L-seryl-[protein] + ADP + H(+)</text>
        <dbReference type="Rhea" id="RHEA:17989"/>
        <dbReference type="Rhea" id="RHEA-COMP:9863"/>
        <dbReference type="Rhea" id="RHEA-COMP:11604"/>
        <dbReference type="ChEBI" id="CHEBI:15378"/>
        <dbReference type="ChEBI" id="CHEBI:29999"/>
        <dbReference type="ChEBI" id="CHEBI:30616"/>
        <dbReference type="ChEBI" id="CHEBI:83421"/>
        <dbReference type="ChEBI" id="CHEBI:456216"/>
        <dbReference type="EC" id="2.7.11.13"/>
    </reaction>
</comment>
<dbReference type="InterPro" id="IPR000719">
    <property type="entry name" value="Prot_kinase_dom"/>
</dbReference>
<evidence type="ECO:0000256" key="4">
    <source>
        <dbReference type="ARBA" id="ARBA00022490"/>
    </source>
</evidence>
<evidence type="ECO:0000256" key="17">
    <source>
        <dbReference type="SAM" id="Coils"/>
    </source>
</evidence>
<evidence type="ECO:0000256" key="13">
    <source>
        <dbReference type="ARBA" id="ARBA00023242"/>
    </source>
</evidence>
<feature type="domain" description="REM-1" evidence="20">
    <location>
        <begin position="61"/>
        <end position="143"/>
    </location>
</feature>
<feature type="domain" description="REM-1" evidence="20">
    <location>
        <begin position="146"/>
        <end position="226"/>
    </location>
</feature>
<evidence type="ECO:0000256" key="11">
    <source>
        <dbReference type="ARBA" id="ARBA00022840"/>
    </source>
</evidence>
<evidence type="ECO:0000313" key="21">
    <source>
        <dbReference type="Ensembl" id="ENSGMOP00000061347.1"/>
    </source>
</evidence>
<dbReference type="InterPro" id="IPR036274">
    <property type="entry name" value="HR1_rpt_sf"/>
</dbReference>